<dbReference type="RefSeq" id="WP_268637149.1">
    <property type="nucleotide sequence ID" value="NZ_JAMDLZ010000014.1"/>
</dbReference>
<dbReference type="Proteomes" id="UP001527052">
    <property type="component" value="Unassembled WGS sequence"/>
</dbReference>
<dbReference type="EMBL" id="JAMDLZ010000014">
    <property type="protein sequence ID" value="MCY9547025.1"/>
    <property type="molecule type" value="Genomic_DNA"/>
</dbReference>
<gene>
    <name evidence="2" type="ORF">M5W82_08665</name>
</gene>
<evidence type="ECO:0000313" key="2">
    <source>
        <dbReference type="EMBL" id="MCY9547025.1"/>
    </source>
</evidence>
<accession>A0ABT4EMZ4</accession>
<proteinExistence type="predicted"/>
<keyword evidence="1" id="KW-0732">Signal</keyword>
<evidence type="ECO:0000256" key="1">
    <source>
        <dbReference type="SAM" id="SignalP"/>
    </source>
</evidence>
<reference evidence="2 3" key="1">
    <citation type="submission" date="2022-05" db="EMBL/GenBank/DDBJ databases">
        <title>Genome Sequencing of Bee-Associated Microbes.</title>
        <authorList>
            <person name="Dunlap C."/>
        </authorList>
    </citation>
    <scope>NUCLEOTIDE SEQUENCE [LARGE SCALE GENOMIC DNA]</scope>
    <source>
        <strain evidence="2 3">NRRL BD-083</strain>
    </source>
</reference>
<sequence>MKKIVIVLCFVLLLTTTLPFYTNAQNIENANVNEGEINFILDSPELSIYQYKKDDILYETHESVEKIDEKEIININVYRIDGENKSLVDNGTITISEITTDLIEVESENGETLLIDTSNPNGSLITPRAAYGGSYIADVRYRVFSNGSAEAIMSGQNPYYKNTKKNNSNFIRFQGHADGLKSKELDLATFGIASLADDILKALKAGNLLSWTLIKKVVNGAIKIGPIGAALTLYQYGQDWLGARDYYRKI</sequence>
<name>A0ABT4EMZ4_9BACI</name>
<protein>
    <submittedName>
        <fullName evidence="2">Uncharacterized protein</fullName>
    </submittedName>
</protein>
<evidence type="ECO:0000313" key="3">
    <source>
        <dbReference type="Proteomes" id="UP001527052"/>
    </source>
</evidence>
<organism evidence="2 3">
    <name type="scientific">Lysinibacillus xylanilyticus</name>
    <dbReference type="NCBI Taxonomy" id="582475"/>
    <lineage>
        <taxon>Bacteria</taxon>
        <taxon>Bacillati</taxon>
        <taxon>Bacillota</taxon>
        <taxon>Bacilli</taxon>
        <taxon>Bacillales</taxon>
        <taxon>Bacillaceae</taxon>
        <taxon>Lysinibacillus</taxon>
    </lineage>
</organism>
<feature type="chain" id="PRO_5046389526" evidence="1">
    <location>
        <begin position="25"/>
        <end position="250"/>
    </location>
</feature>
<comment type="caution">
    <text evidence="2">The sequence shown here is derived from an EMBL/GenBank/DDBJ whole genome shotgun (WGS) entry which is preliminary data.</text>
</comment>
<keyword evidence="3" id="KW-1185">Reference proteome</keyword>
<feature type="signal peptide" evidence="1">
    <location>
        <begin position="1"/>
        <end position="24"/>
    </location>
</feature>